<reference evidence="1" key="1">
    <citation type="submission" date="2022-04" db="EMBL/GenBank/DDBJ databases">
        <title>Chromosome-scale genome assembly of Holotrichia oblita Faldermann.</title>
        <authorList>
            <person name="Rongchong L."/>
        </authorList>
    </citation>
    <scope>NUCLEOTIDE SEQUENCE</scope>
    <source>
        <strain evidence="1">81SQS9</strain>
    </source>
</reference>
<protein>
    <submittedName>
        <fullName evidence="1">Transposase is4</fullName>
    </submittedName>
</protein>
<comment type="caution">
    <text evidence="1">The sequence shown here is derived from an EMBL/GenBank/DDBJ whole genome shotgun (WGS) entry which is preliminary data.</text>
</comment>
<proteinExistence type="predicted"/>
<dbReference type="Proteomes" id="UP001056778">
    <property type="component" value="Chromosome 1"/>
</dbReference>
<evidence type="ECO:0000313" key="1">
    <source>
        <dbReference type="EMBL" id="KAI4471911.1"/>
    </source>
</evidence>
<dbReference type="EMBL" id="CM043015">
    <property type="protein sequence ID" value="KAI4471911.1"/>
    <property type="molecule type" value="Genomic_DNA"/>
</dbReference>
<accession>A0ACB9TYQ0</accession>
<organism evidence="1 2">
    <name type="scientific">Holotrichia oblita</name>
    <name type="common">Chafer beetle</name>
    <dbReference type="NCBI Taxonomy" id="644536"/>
    <lineage>
        <taxon>Eukaryota</taxon>
        <taxon>Metazoa</taxon>
        <taxon>Ecdysozoa</taxon>
        <taxon>Arthropoda</taxon>
        <taxon>Hexapoda</taxon>
        <taxon>Insecta</taxon>
        <taxon>Pterygota</taxon>
        <taxon>Neoptera</taxon>
        <taxon>Endopterygota</taxon>
        <taxon>Coleoptera</taxon>
        <taxon>Polyphaga</taxon>
        <taxon>Scarabaeiformia</taxon>
        <taxon>Scarabaeidae</taxon>
        <taxon>Melolonthinae</taxon>
        <taxon>Holotrichia</taxon>
    </lineage>
</organism>
<name>A0ACB9TYQ0_HOLOL</name>
<evidence type="ECO:0000313" key="2">
    <source>
        <dbReference type="Proteomes" id="UP001056778"/>
    </source>
</evidence>
<keyword evidence="2" id="KW-1185">Reference proteome</keyword>
<gene>
    <name evidence="1" type="ORF">MML48_1g13389</name>
</gene>
<sequence>MRLLGEKGIRASGTVREDRTGKCPLIFSKQLDKQPRGTYDWRYDKDNKITILKWKDNKCVSLATNYDTIEPLCEVQRWIRSRGERTGIPQPRIVANYSTYMGGVDHHDWLLEKHGIAIRGKKWYLCLFIRIIDMAIKGNNSMSIKQFRRDIAISYLKLGIAMRTRKGRPSSAPSSRASVPVDVRFDNKGHIVGKRDKQRRCQYSNCKGKPRTYCTKCNKFSIKDMAFQLDRAWQGITETNINKSWLPLWPEMGEEWEEEDLLPLTEFIKVQSDTVTSDLTEIKDSVSKLNSSLPDGDLEKWAKEHDELYTEELTDSSDVDSDSCSTNLVKHGDAVKSFSICIQWAEQNKKPLHEVLLLHKLKQDAEVQQSQSVR</sequence>